<gene>
    <name evidence="10" type="ORF">SAMN05216362_10426</name>
</gene>
<accession>A0A1H9BM67</accession>
<keyword evidence="2 5" id="KW-0812">Transmembrane</keyword>
<evidence type="ECO:0000256" key="4">
    <source>
        <dbReference type="ARBA" id="ARBA00023136"/>
    </source>
</evidence>
<feature type="transmembrane region" description="Helical" evidence="5">
    <location>
        <begin position="259"/>
        <end position="276"/>
    </location>
</feature>
<dbReference type="InterPro" id="IPR052165">
    <property type="entry name" value="Membrane_assoc_protease"/>
</dbReference>
<dbReference type="InterPro" id="IPR056738">
    <property type="entry name" value="NfeD1b_N"/>
</dbReference>
<evidence type="ECO:0000313" key="10">
    <source>
        <dbReference type="EMBL" id="SEP90052.1"/>
    </source>
</evidence>
<evidence type="ECO:0000256" key="2">
    <source>
        <dbReference type="ARBA" id="ARBA00022692"/>
    </source>
</evidence>
<reference evidence="10 11" key="1">
    <citation type="submission" date="2016-10" db="EMBL/GenBank/DDBJ databases">
        <authorList>
            <person name="de Groot N.N."/>
        </authorList>
    </citation>
    <scope>NUCLEOTIDE SEQUENCE [LARGE SCALE GENOMIC DNA]</scope>
    <source>
        <strain evidence="10 11">DSM 21633</strain>
    </source>
</reference>
<dbReference type="GO" id="GO:0008233">
    <property type="term" value="F:peptidase activity"/>
    <property type="evidence" value="ECO:0007669"/>
    <property type="project" value="UniProtKB-KW"/>
</dbReference>
<dbReference type="GO" id="GO:0005886">
    <property type="term" value="C:plasma membrane"/>
    <property type="evidence" value="ECO:0007669"/>
    <property type="project" value="TreeGrafter"/>
</dbReference>
<keyword evidence="4 5" id="KW-0472">Membrane</keyword>
<dbReference type="SUPFAM" id="SSF141322">
    <property type="entry name" value="NfeD domain-like"/>
    <property type="match status" value="1"/>
</dbReference>
<protein>
    <submittedName>
        <fullName evidence="10">Membrane-bound serine protease (ClpP class)</fullName>
    </submittedName>
</protein>
<dbReference type="Pfam" id="PF25145">
    <property type="entry name" value="NfeD1b_N"/>
    <property type="match status" value="1"/>
</dbReference>
<dbReference type="InterPro" id="IPR056739">
    <property type="entry name" value="NfeD_membrane"/>
</dbReference>
<dbReference type="Pfam" id="PF24961">
    <property type="entry name" value="NfeD_membrane"/>
    <property type="match status" value="1"/>
</dbReference>
<dbReference type="PANTHER" id="PTHR33507:SF3">
    <property type="entry name" value="INNER MEMBRANE PROTEIN YBBJ"/>
    <property type="match status" value="1"/>
</dbReference>
<dbReference type="OrthoDB" id="9806253at2"/>
<evidence type="ECO:0000259" key="9">
    <source>
        <dbReference type="Pfam" id="PF25145"/>
    </source>
</evidence>
<feature type="transmembrane region" description="Helical" evidence="5">
    <location>
        <begin position="331"/>
        <end position="350"/>
    </location>
</feature>
<dbReference type="EMBL" id="FOES01000004">
    <property type="protein sequence ID" value="SEP90052.1"/>
    <property type="molecule type" value="Genomic_DNA"/>
</dbReference>
<comment type="subcellular location">
    <subcellularLocation>
        <location evidence="1">Membrane</location>
        <topology evidence="1">Multi-pass membrane protein</topology>
    </subcellularLocation>
</comment>
<keyword evidence="3 5" id="KW-1133">Transmembrane helix</keyword>
<evidence type="ECO:0000256" key="3">
    <source>
        <dbReference type="ARBA" id="ARBA00022989"/>
    </source>
</evidence>
<evidence type="ECO:0000313" key="11">
    <source>
        <dbReference type="Proteomes" id="UP000199427"/>
    </source>
</evidence>
<organism evidence="10 11">
    <name type="scientific">Piscibacillus halophilus</name>
    <dbReference type="NCBI Taxonomy" id="571933"/>
    <lineage>
        <taxon>Bacteria</taxon>
        <taxon>Bacillati</taxon>
        <taxon>Bacillota</taxon>
        <taxon>Bacilli</taxon>
        <taxon>Bacillales</taxon>
        <taxon>Bacillaceae</taxon>
        <taxon>Piscibacillus</taxon>
    </lineage>
</organism>
<dbReference type="CDD" id="cd07021">
    <property type="entry name" value="Clp_protease_NfeD_like"/>
    <property type="match status" value="1"/>
</dbReference>
<dbReference type="Gene3D" id="2.40.50.140">
    <property type="entry name" value="Nucleic acid-binding proteins"/>
    <property type="match status" value="1"/>
</dbReference>
<dbReference type="InterPro" id="IPR012340">
    <property type="entry name" value="NA-bd_OB-fold"/>
</dbReference>
<dbReference type="Gene3D" id="3.90.226.10">
    <property type="entry name" value="2-enoyl-CoA Hydratase, Chain A, domain 1"/>
    <property type="match status" value="1"/>
</dbReference>
<feature type="signal peptide" evidence="6">
    <location>
        <begin position="1"/>
        <end position="20"/>
    </location>
</feature>
<feature type="domain" description="NfeD1b N-terminal" evidence="9">
    <location>
        <begin position="34"/>
        <end position="220"/>
    </location>
</feature>
<evidence type="ECO:0000259" key="8">
    <source>
        <dbReference type="Pfam" id="PF24961"/>
    </source>
</evidence>
<dbReference type="RefSeq" id="WP_091772618.1">
    <property type="nucleotide sequence ID" value="NZ_FOES01000004.1"/>
</dbReference>
<dbReference type="Pfam" id="PF01957">
    <property type="entry name" value="NfeD"/>
    <property type="match status" value="1"/>
</dbReference>
<evidence type="ECO:0000256" key="1">
    <source>
        <dbReference type="ARBA" id="ARBA00004141"/>
    </source>
</evidence>
<dbReference type="Proteomes" id="UP000199427">
    <property type="component" value="Unassembled WGS sequence"/>
</dbReference>
<dbReference type="SUPFAM" id="SSF52096">
    <property type="entry name" value="ClpP/crotonase"/>
    <property type="match status" value="1"/>
</dbReference>
<name>A0A1H9BM67_9BACI</name>
<dbReference type="PANTHER" id="PTHR33507">
    <property type="entry name" value="INNER MEMBRANE PROTEIN YBBJ"/>
    <property type="match status" value="1"/>
</dbReference>
<sequence>MKRRLYVLIILTLSFLWLNQAPIDADQHEDSASIYVIPVEDDVEQGLVAFLERSIREAEESFADLIVFEIDSPGGRVDSANDIANLITGTDIPTVAYVINQAASAGSYIALNADEIYFKPNARMGAAGVITSDGNAADKKAQSDWIKAMRASAESNGRDPLYAEAMANENIDLPDYGAPEGEFLTLSPEEAVEVGYAEGIAENRRDLFELLEINNPQITESELTISEQIARFITNPVVIPILLSIASIGLIVELYSPGFGIPGILGLVSLILFFYGHLVAGLAGYESVILLLVGLICIILEIFVPSGILGIIGGGAILGALLVSGADMGHMAFSIGIALLVSIVLVIVLFKKLDFNKGILRHIVLQDSTKSELGYVSNENRMDLIGLKGRALTYLRPSGTAVFDGERLDVVSEGSFIASEAEVEIVKVEGSRIVVREVQK</sequence>
<keyword evidence="11" id="KW-1185">Reference proteome</keyword>
<keyword evidence="6" id="KW-0732">Signal</keyword>
<proteinExistence type="predicted"/>
<feature type="domain" description="NfeD-like C-terminal" evidence="7">
    <location>
        <begin position="383"/>
        <end position="436"/>
    </location>
</feature>
<feature type="transmembrane region" description="Helical" evidence="5">
    <location>
        <begin position="232"/>
        <end position="252"/>
    </location>
</feature>
<dbReference type="AlphaFoldDB" id="A0A1H9BM67"/>
<dbReference type="InterPro" id="IPR029045">
    <property type="entry name" value="ClpP/crotonase-like_dom_sf"/>
</dbReference>
<evidence type="ECO:0000256" key="6">
    <source>
        <dbReference type="SAM" id="SignalP"/>
    </source>
</evidence>
<feature type="chain" id="PRO_5038376390" evidence="6">
    <location>
        <begin position="21"/>
        <end position="440"/>
    </location>
</feature>
<dbReference type="STRING" id="571933.SAMN05216362_10426"/>
<dbReference type="InterPro" id="IPR002810">
    <property type="entry name" value="NfeD-like_C"/>
</dbReference>
<evidence type="ECO:0000259" key="7">
    <source>
        <dbReference type="Pfam" id="PF01957"/>
    </source>
</evidence>
<evidence type="ECO:0000256" key="5">
    <source>
        <dbReference type="SAM" id="Phobius"/>
    </source>
</evidence>
<dbReference type="GO" id="GO:0006508">
    <property type="term" value="P:proteolysis"/>
    <property type="evidence" value="ECO:0007669"/>
    <property type="project" value="UniProtKB-KW"/>
</dbReference>
<feature type="domain" description="NfeD integral membrane" evidence="8">
    <location>
        <begin position="238"/>
        <end position="351"/>
    </location>
</feature>
<feature type="transmembrane region" description="Helical" evidence="5">
    <location>
        <begin position="282"/>
        <end position="300"/>
    </location>
</feature>
<keyword evidence="10" id="KW-0378">Hydrolase</keyword>
<keyword evidence="10" id="KW-0645">Protease</keyword>